<dbReference type="Pfam" id="PF00583">
    <property type="entry name" value="Acetyltransf_1"/>
    <property type="match status" value="1"/>
</dbReference>
<dbReference type="GO" id="GO:0016747">
    <property type="term" value="F:acyltransferase activity, transferring groups other than amino-acyl groups"/>
    <property type="evidence" value="ECO:0007669"/>
    <property type="project" value="InterPro"/>
</dbReference>
<dbReference type="InterPro" id="IPR016181">
    <property type="entry name" value="Acyl_CoA_acyltransferase"/>
</dbReference>
<feature type="domain" description="N-acetyltransferase" evidence="1">
    <location>
        <begin position="3"/>
        <end position="158"/>
    </location>
</feature>
<protein>
    <submittedName>
        <fullName evidence="2">GNAT family N-acetyltransferase</fullName>
    </submittedName>
</protein>
<dbReference type="PROSITE" id="PS51186">
    <property type="entry name" value="GNAT"/>
    <property type="match status" value="1"/>
</dbReference>
<evidence type="ECO:0000313" key="2">
    <source>
        <dbReference type="EMBL" id="ASK61007.1"/>
    </source>
</evidence>
<dbReference type="Gene3D" id="3.40.630.30">
    <property type="match status" value="1"/>
</dbReference>
<gene>
    <name evidence="2" type="ORF">CFK37_01660</name>
</gene>
<keyword evidence="3" id="KW-1185">Reference proteome</keyword>
<proteinExistence type="predicted"/>
<dbReference type="OrthoDB" id="423921at2"/>
<reference evidence="2 3" key="1">
    <citation type="submission" date="2017-07" db="EMBL/GenBank/DDBJ databases">
        <title>Virgibacillus sp. LM2416.</title>
        <authorList>
            <person name="Tak E.J."/>
            <person name="Bae J.-W."/>
        </authorList>
    </citation>
    <scope>NUCLEOTIDE SEQUENCE [LARGE SCALE GENOMIC DNA]</scope>
    <source>
        <strain evidence="2 3">LM2416</strain>
    </source>
</reference>
<dbReference type="AlphaFoldDB" id="A0A220TYY0"/>
<dbReference type="InterPro" id="IPR000182">
    <property type="entry name" value="GNAT_dom"/>
</dbReference>
<keyword evidence="2" id="KW-0808">Transferase</keyword>
<dbReference type="SUPFAM" id="SSF55729">
    <property type="entry name" value="Acyl-CoA N-acyltransferases (Nat)"/>
    <property type="match status" value="1"/>
</dbReference>
<dbReference type="KEGG" id="vil:CFK37_01660"/>
<evidence type="ECO:0000259" key="1">
    <source>
        <dbReference type="PROSITE" id="PS51186"/>
    </source>
</evidence>
<accession>A0A220TYY0</accession>
<sequence length="163" mass="18973">MHLETRKITKDYAVEILHWKYEKPYDLYNNELNTESIDEMLNNTYFAIVDRDDDLIGYYCTGSATQVPAGNKIKAYDENYIDIGIGMKPNLTGKGFGSTFFSFILKDIQEAHLNTPMRLTVATFNKRAIRLYEKFGFVGQIKFNTDVTEFITMIRHETRNKDI</sequence>
<dbReference type="RefSeq" id="WP_089060284.1">
    <property type="nucleotide sequence ID" value="NZ_CP022315.1"/>
</dbReference>
<name>A0A220TYY0_9BACI</name>
<dbReference type="EMBL" id="CP022315">
    <property type="protein sequence ID" value="ASK61007.1"/>
    <property type="molecule type" value="Genomic_DNA"/>
</dbReference>
<organism evidence="2 3">
    <name type="scientific">Virgibacillus phasianinus</name>
    <dbReference type="NCBI Taxonomy" id="2017483"/>
    <lineage>
        <taxon>Bacteria</taxon>
        <taxon>Bacillati</taxon>
        <taxon>Bacillota</taxon>
        <taxon>Bacilli</taxon>
        <taxon>Bacillales</taxon>
        <taxon>Bacillaceae</taxon>
        <taxon>Virgibacillus</taxon>
    </lineage>
</organism>
<dbReference type="Proteomes" id="UP000198312">
    <property type="component" value="Chromosome"/>
</dbReference>
<evidence type="ECO:0000313" key="3">
    <source>
        <dbReference type="Proteomes" id="UP000198312"/>
    </source>
</evidence>